<dbReference type="Gene3D" id="1.10.10.990">
    <property type="match status" value="1"/>
</dbReference>
<keyword evidence="8 10" id="KW-0238">DNA-binding</keyword>
<comment type="similarity">
    <text evidence="10">Belongs to the RecC family.</text>
</comment>
<dbReference type="Gene3D" id="3.40.50.300">
    <property type="entry name" value="P-loop containing nucleotide triphosphate hydrolases"/>
    <property type="match status" value="1"/>
</dbReference>
<evidence type="ECO:0000256" key="10">
    <source>
        <dbReference type="HAMAP-Rule" id="MF_01486"/>
    </source>
</evidence>
<dbReference type="Pfam" id="PF17946">
    <property type="entry name" value="RecC_C"/>
    <property type="match status" value="1"/>
</dbReference>
<keyword evidence="3 10" id="KW-0227">DNA damage</keyword>
<dbReference type="EMBL" id="BJWG01000005">
    <property type="protein sequence ID" value="GEL94794.1"/>
    <property type="molecule type" value="Genomic_DNA"/>
</dbReference>
<evidence type="ECO:0000256" key="4">
    <source>
        <dbReference type="ARBA" id="ARBA00022801"/>
    </source>
</evidence>
<dbReference type="Gene3D" id="1.10.486.10">
    <property type="entry name" value="PCRA, domain 4"/>
    <property type="match status" value="1"/>
</dbReference>
<proteinExistence type="inferred from homology"/>
<protein>
    <recommendedName>
        <fullName evidence="10">RecBCD enzyme subunit RecC</fullName>
    </recommendedName>
    <alternativeName>
        <fullName evidence="10">Exonuclease V subunit RecC</fullName>
        <shortName evidence="10">ExoV subunit RecC</shortName>
    </alternativeName>
    <alternativeName>
        <fullName evidence="10">Helicase/nuclease RecBCD subunit RecC</fullName>
    </alternativeName>
</protein>
<reference evidence="12 13" key="1">
    <citation type="submission" date="2019-07" db="EMBL/GenBank/DDBJ databases">
        <title>Whole genome shotgun sequence of Cellulomonas composti NBRC 100758.</title>
        <authorList>
            <person name="Hosoyama A."/>
            <person name="Uohara A."/>
            <person name="Ohji S."/>
            <person name="Ichikawa N."/>
        </authorList>
    </citation>
    <scope>NUCLEOTIDE SEQUENCE [LARGE SCALE GENOMIC DNA]</scope>
    <source>
        <strain evidence="12 13">NBRC 100758</strain>
    </source>
</reference>
<keyword evidence="2 10" id="KW-0547">Nucleotide-binding</keyword>
<dbReference type="SUPFAM" id="SSF52980">
    <property type="entry name" value="Restriction endonuclease-like"/>
    <property type="match status" value="1"/>
</dbReference>
<name>A0A511J9Y7_9CELL</name>
<evidence type="ECO:0000313" key="12">
    <source>
        <dbReference type="EMBL" id="GEL94794.1"/>
    </source>
</evidence>
<comment type="subunit">
    <text evidence="10">Heterotrimer of RecB, RecC and RecD. All subunits contribute to DNA-binding.</text>
</comment>
<keyword evidence="4 10" id="KW-0378">Hydrolase</keyword>
<dbReference type="PANTHER" id="PTHR30591">
    <property type="entry name" value="RECBCD ENZYME SUBUNIT RECC"/>
    <property type="match status" value="1"/>
</dbReference>
<dbReference type="InterPro" id="IPR011335">
    <property type="entry name" value="Restrct_endonuc-II-like"/>
</dbReference>
<dbReference type="GO" id="GO:0005524">
    <property type="term" value="F:ATP binding"/>
    <property type="evidence" value="ECO:0007669"/>
    <property type="project" value="UniProtKB-UniRule"/>
</dbReference>
<dbReference type="AlphaFoldDB" id="A0A511J9Y7"/>
<keyword evidence="1 10" id="KW-0540">Nuclease</keyword>
<dbReference type="InterPro" id="IPR041500">
    <property type="entry name" value="RecC_C"/>
</dbReference>
<keyword evidence="5 10" id="KW-0347">Helicase</keyword>
<dbReference type="PANTHER" id="PTHR30591:SF1">
    <property type="entry name" value="RECBCD ENZYME SUBUNIT RECC"/>
    <property type="match status" value="1"/>
</dbReference>
<dbReference type="PIRSF" id="PIRSF000980">
    <property type="entry name" value="RecC"/>
    <property type="match status" value="1"/>
</dbReference>
<dbReference type="InterPro" id="IPR006697">
    <property type="entry name" value="RecC"/>
</dbReference>
<evidence type="ECO:0000313" key="13">
    <source>
        <dbReference type="Proteomes" id="UP000321720"/>
    </source>
</evidence>
<comment type="caution">
    <text evidence="12">The sequence shown here is derived from an EMBL/GenBank/DDBJ whole genome shotgun (WGS) entry which is preliminary data.</text>
</comment>
<dbReference type="InterPro" id="IPR013986">
    <property type="entry name" value="DExx_box_DNA_helicase_dom_sf"/>
</dbReference>
<dbReference type="RefSeq" id="WP_246117409.1">
    <property type="nucleotide sequence ID" value="NZ_BJWG01000005.1"/>
</dbReference>
<evidence type="ECO:0000256" key="1">
    <source>
        <dbReference type="ARBA" id="ARBA00022722"/>
    </source>
</evidence>
<evidence type="ECO:0000256" key="7">
    <source>
        <dbReference type="ARBA" id="ARBA00022840"/>
    </source>
</evidence>
<evidence type="ECO:0000256" key="9">
    <source>
        <dbReference type="ARBA" id="ARBA00023204"/>
    </source>
</evidence>
<evidence type="ECO:0000259" key="11">
    <source>
        <dbReference type="Pfam" id="PF17946"/>
    </source>
</evidence>
<dbReference type="GO" id="GO:0003677">
    <property type="term" value="F:DNA binding"/>
    <property type="evidence" value="ECO:0007669"/>
    <property type="project" value="UniProtKB-UniRule"/>
</dbReference>
<evidence type="ECO:0000256" key="5">
    <source>
        <dbReference type="ARBA" id="ARBA00022806"/>
    </source>
</evidence>
<sequence length="1141" mass="122551">MDDDGARELRGRLHVHVAERADALVAALGDVLVVPPADPFEPDVVAVPTRGVERWVSQRLAHRLGAAEGDDGVCANVRFDSPARIVAGVLAAVAGHTDQDDPWGPEQLAWHMLDALDELGDEPWLGAVAHHLGHPGTAPEHRLELRRGRRMQLAQRVATLFAAYDARRPTLARSWTHGGDDDGAGSPLPADLRWQPRLWRELEARLGPPPALRIDDATTRLEQEPALVDLPARLSVFGPTALPDAHLRVLAALAERREVHLWLPQPSLAVWRAVAPLATPARRREVPSPARNALLRSTANDAVELAARVAASNPCVHEVATPAPATSVLGALQARLRADVGDDDTVPRHVPAPDDRSVQVHACHGRTRQVEVLRDVVVGLLAHDPTLEPRDVVVMCPDVDAFAPLVHAVFGPTPEVAGQAVTPEHPGRTLRVRIADRAPARANPVLAVLATVLELASSRVTASAVVDLAGTEPVRRRFSLDDEALDRFRAWTLEAGVHWGEDEHRRARYQLGTVPQGTWSAGLDRLLLGVAMAEEDQRYVGAVLPVDDVGSSDVALVGRVVELLDRLTAVLAALAGEHDAGYWFDTLERALVLLTDVAPADRWQEGEAGRVLADARAAAAGHGAVLRLPDVVALLLPRLEGRATRTGFRTGALTVCSLAPMRAVPHRVVALLGMDDGAFPRAGRRDGDDVLARDPLVGERDRRQEDRQLFLDAVTSATEHLVVLHSGADERTGAHRPPCVPVGELLDALDDAAELPGGARGALVVEHPLQPADPRTFEPGALGRPGPFGFDALDLAAARAAGGPRTPAGPLVTTPLPPAPTVEGTDVDELVRALQHAPRAFFVQRLGARLPSDSPQLDDRMPLELDPLARWQVGDRLVRASLGGVDLAAAADAQRRRGHLPPRELGSAEMARILDGVVPVLESARAFVTGAERTLDARVRIAGRDLTGTVDGVHDGRLVSTTYSTLAPKHLLRSWLRLLLLAASEPGDAPRVRSAITIGRQKGGASVSVLRAPDPEHARTVLAELLAVHGEAMREPIPLLTRTSHAYASRRWQGGSTREALADARKELGTLDAAENGRGGYERADAYHTLAWGDGFELDDLLGTPTPADVAARPDEPTRFGALASRVWRELLLHERFEEAP</sequence>
<dbReference type="GO" id="GO:0000724">
    <property type="term" value="P:double-strand break repair via homologous recombination"/>
    <property type="evidence" value="ECO:0007669"/>
    <property type="project" value="UniProtKB-UniRule"/>
</dbReference>
<dbReference type="Gene3D" id="1.10.10.160">
    <property type="match status" value="1"/>
</dbReference>
<keyword evidence="6 10" id="KW-0269">Exonuclease</keyword>
<dbReference type="GO" id="GO:0009338">
    <property type="term" value="C:exodeoxyribonuclease V complex"/>
    <property type="evidence" value="ECO:0007669"/>
    <property type="project" value="InterPro"/>
</dbReference>
<evidence type="ECO:0000256" key="2">
    <source>
        <dbReference type="ARBA" id="ARBA00022741"/>
    </source>
</evidence>
<gene>
    <name evidence="10 12" type="primary">recC</name>
    <name evidence="12" type="ORF">CCO02nite_14520</name>
</gene>
<dbReference type="GO" id="GO:0008854">
    <property type="term" value="F:exodeoxyribonuclease V activity"/>
    <property type="evidence" value="ECO:0007669"/>
    <property type="project" value="InterPro"/>
</dbReference>
<feature type="domain" description="RecC C-terminal" evidence="11">
    <location>
        <begin position="826"/>
        <end position="1051"/>
    </location>
</feature>
<keyword evidence="9 10" id="KW-0234">DNA repair</keyword>
<keyword evidence="7 10" id="KW-0067">ATP-binding</keyword>
<comment type="miscellaneous">
    <text evidence="10">In the RecBCD complex, RecB has a slow 3'-5' helicase, an exonuclease activity and loads RecA onto ssDNA, RecD has a fast 5'-3' helicase activity, while RecC stimulates the ATPase and processivity of the RecB helicase and contributes to recognition of the Chi site.</text>
</comment>
<comment type="function">
    <text evidence="10">A helicase/nuclease that prepares dsDNA breaks (DSB) for recombinational DNA repair. Binds to DSBs and unwinds DNA via a highly rapid and processive ATP-dependent bidirectional helicase activity. Unwinds dsDNA until it encounters a Chi (crossover hotspot instigator) sequence from the 3' direction. Cuts ssDNA a few nucleotides 3' to the Chi site. The properties and activities of the enzyme are changed at Chi. The Chi-altered holoenzyme produces a long 3'-ssDNA overhang and facilitates RecA-binding to the ssDNA for homologous DNA recombination and repair. Holoenzyme degrades any linearized DNA that is unable to undergo homologous recombination. In the holoenzyme this subunit recognizes the wild-type Chi sequence, and when added to isolated RecB increases its ATP-dependent helicase processivity.</text>
</comment>
<keyword evidence="13" id="KW-1185">Reference proteome</keyword>
<evidence type="ECO:0000256" key="3">
    <source>
        <dbReference type="ARBA" id="ARBA00022763"/>
    </source>
</evidence>
<dbReference type="Proteomes" id="UP000321720">
    <property type="component" value="Unassembled WGS sequence"/>
</dbReference>
<dbReference type="HAMAP" id="MF_01486">
    <property type="entry name" value="RecC"/>
    <property type="match status" value="1"/>
</dbReference>
<dbReference type="GO" id="GO:0003678">
    <property type="term" value="F:DNA helicase activity"/>
    <property type="evidence" value="ECO:0007669"/>
    <property type="project" value="UniProtKB-UniRule"/>
</dbReference>
<dbReference type="Pfam" id="PF04257">
    <property type="entry name" value="Exonuc_V_gamma"/>
    <property type="match status" value="1"/>
</dbReference>
<dbReference type="InterPro" id="IPR027417">
    <property type="entry name" value="P-loop_NTPase"/>
</dbReference>
<dbReference type="SUPFAM" id="SSF52540">
    <property type="entry name" value="P-loop containing nucleoside triphosphate hydrolases"/>
    <property type="match status" value="2"/>
</dbReference>
<accession>A0A511J9Y7</accession>
<evidence type="ECO:0000256" key="8">
    <source>
        <dbReference type="ARBA" id="ARBA00023125"/>
    </source>
</evidence>
<dbReference type="NCBIfam" id="TIGR01450">
    <property type="entry name" value="recC"/>
    <property type="match status" value="1"/>
</dbReference>
<dbReference type="Gene3D" id="3.40.50.10930">
    <property type="match status" value="1"/>
</dbReference>
<evidence type="ECO:0000256" key="6">
    <source>
        <dbReference type="ARBA" id="ARBA00022839"/>
    </source>
</evidence>
<organism evidence="12 13">
    <name type="scientific">Cellulomonas composti</name>
    <dbReference type="NCBI Taxonomy" id="266130"/>
    <lineage>
        <taxon>Bacteria</taxon>
        <taxon>Bacillati</taxon>
        <taxon>Actinomycetota</taxon>
        <taxon>Actinomycetes</taxon>
        <taxon>Micrococcales</taxon>
        <taxon>Cellulomonadaceae</taxon>
        <taxon>Cellulomonas</taxon>
    </lineage>
</organism>